<dbReference type="AlphaFoldDB" id="A0A518FZF9"/>
<evidence type="ECO:0000259" key="2">
    <source>
        <dbReference type="Pfam" id="PF00899"/>
    </source>
</evidence>
<dbReference type="InterPro" id="IPR035985">
    <property type="entry name" value="Ubiquitin-activating_enz"/>
</dbReference>
<dbReference type="InterPro" id="IPR045886">
    <property type="entry name" value="ThiF/MoeB/HesA"/>
</dbReference>
<dbReference type="Pfam" id="PF00899">
    <property type="entry name" value="ThiF"/>
    <property type="match status" value="1"/>
</dbReference>
<proteinExistence type="inferred from homology"/>
<dbReference type="KEGG" id="ahel:Q31a_00260"/>
<gene>
    <name evidence="3" type="primary">moeB</name>
    <name evidence="3" type="ORF">Q31a_00260</name>
</gene>
<dbReference type="EC" id="2.7.7.80" evidence="3"/>
<evidence type="ECO:0000313" key="4">
    <source>
        <dbReference type="Proteomes" id="UP000318017"/>
    </source>
</evidence>
<dbReference type="FunFam" id="3.40.50.720:FF:000080">
    <property type="entry name" value="Thiazole biosynthesis adenylyltransferase ThiF"/>
    <property type="match status" value="1"/>
</dbReference>
<comment type="similarity">
    <text evidence="1">Belongs to the HesA/MoeB/ThiF family.</text>
</comment>
<sequence length="342" mass="36566">MPSSDESRYSRQIRFAPVGEAGQLAIGKSRALICGCGALGSTIAERLARAGVGHLRIVDRDWVEVSNLQRQGLFTEEDAANRQPKAVAAARELARYNSHITLEPIVEDVTCANIANLAADCDIVLDGTDNFETRFLLNDFCIQRGVPWIHGGCLGASGQVLSIVPGATACFRCLLPELPSREALETCDSAGVLGTAVGLIACWQATEALKVLSGNASAVSRGLIVLDAWDTSARIVRLEPNAHCPTCQTREFPFLSGQIRTETTVLCGKNAVQIESPTLNRSPLATIAERLQLVGPVTQNAFFVRLTLRNHTLTIFKGGRTVVEGTTQAAEAKSILAQTLGS</sequence>
<accession>A0A518FZF9</accession>
<keyword evidence="3" id="KW-0808">Transferase</keyword>
<dbReference type="GO" id="GO:0005829">
    <property type="term" value="C:cytosol"/>
    <property type="evidence" value="ECO:0007669"/>
    <property type="project" value="TreeGrafter"/>
</dbReference>
<name>A0A518FZF9_9BACT</name>
<evidence type="ECO:0000313" key="3">
    <source>
        <dbReference type="EMBL" id="QDV21747.1"/>
    </source>
</evidence>
<dbReference type="GO" id="GO:0004792">
    <property type="term" value="F:thiosulfate-cyanide sulfurtransferase activity"/>
    <property type="evidence" value="ECO:0007669"/>
    <property type="project" value="TreeGrafter"/>
</dbReference>
<dbReference type="SUPFAM" id="SSF69572">
    <property type="entry name" value="Activating enzymes of the ubiquitin-like proteins"/>
    <property type="match status" value="1"/>
</dbReference>
<keyword evidence="4" id="KW-1185">Reference proteome</keyword>
<dbReference type="GO" id="GO:0061605">
    <property type="term" value="F:molybdopterin-synthase adenylyltransferase activity"/>
    <property type="evidence" value="ECO:0007669"/>
    <property type="project" value="UniProtKB-EC"/>
</dbReference>
<keyword evidence="3" id="KW-0548">Nucleotidyltransferase</keyword>
<dbReference type="OrthoDB" id="9804286at2"/>
<dbReference type="EMBL" id="CP036298">
    <property type="protein sequence ID" value="QDV21747.1"/>
    <property type="molecule type" value="Genomic_DNA"/>
</dbReference>
<dbReference type="InterPro" id="IPR000594">
    <property type="entry name" value="ThiF_NAD_FAD-bd"/>
</dbReference>
<feature type="domain" description="THIF-type NAD/FAD binding fold" evidence="2">
    <location>
        <begin position="9"/>
        <end position="245"/>
    </location>
</feature>
<evidence type="ECO:0000256" key="1">
    <source>
        <dbReference type="ARBA" id="ARBA00009919"/>
    </source>
</evidence>
<protein>
    <submittedName>
        <fullName evidence="3">Molybdopterin-synthase adenylyltransferase</fullName>
        <ecNumber evidence="3">2.7.7.80</ecNumber>
    </submittedName>
</protein>
<dbReference type="GO" id="GO:0008146">
    <property type="term" value="F:sulfotransferase activity"/>
    <property type="evidence" value="ECO:0007669"/>
    <property type="project" value="TreeGrafter"/>
</dbReference>
<dbReference type="Gene3D" id="3.40.50.720">
    <property type="entry name" value="NAD(P)-binding Rossmann-like Domain"/>
    <property type="match status" value="1"/>
</dbReference>
<reference evidence="3 4" key="1">
    <citation type="submission" date="2019-02" db="EMBL/GenBank/DDBJ databases">
        <title>Deep-cultivation of Planctomycetes and their phenomic and genomic characterization uncovers novel biology.</title>
        <authorList>
            <person name="Wiegand S."/>
            <person name="Jogler M."/>
            <person name="Boedeker C."/>
            <person name="Pinto D."/>
            <person name="Vollmers J."/>
            <person name="Rivas-Marin E."/>
            <person name="Kohn T."/>
            <person name="Peeters S.H."/>
            <person name="Heuer A."/>
            <person name="Rast P."/>
            <person name="Oberbeckmann S."/>
            <person name="Bunk B."/>
            <person name="Jeske O."/>
            <person name="Meyerdierks A."/>
            <person name="Storesund J.E."/>
            <person name="Kallscheuer N."/>
            <person name="Luecker S."/>
            <person name="Lage O.M."/>
            <person name="Pohl T."/>
            <person name="Merkel B.J."/>
            <person name="Hornburger P."/>
            <person name="Mueller R.-W."/>
            <person name="Bruemmer F."/>
            <person name="Labrenz M."/>
            <person name="Spormann A.M."/>
            <person name="Op den Camp H."/>
            <person name="Overmann J."/>
            <person name="Amann R."/>
            <person name="Jetten M.S.M."/>
            <person name="Mascher T."/>
            <person name="Medema M.H."/>
            <person name="Devos D.P."/>
            <person name="Kaster A.-K."/>
            <person name="Ovreas L."/>
            <person name="Rohde M."/>
            <person name="Galperin M.Y."/>
            <person name="Jogler C."/>
        </authorList>
    </citation>
    <scope>NUCLEOTIDE SEQUENCE [LARGE SCALE GENOMIC DNA]</scope>
    <source>
        <strain evidence="3 4">Q31a</strain>
    </source>
</reference>
<dbReference type="RefSeq" id="WP_145072389.1">
    <property type="nucleotide sequence ID" value="NZ_CP036298.1"/>
</dbReference>
<dbReference type="CDD" id="cd00757">
    <property type="entry name" value="ThiF_MoeB_HesA_family"/>
    <property type="match status" value="1"/>
</dbReference>
<organism evidence="3 4">
    <name type="scientific">Aureliella helgolandensis</name>
    <dbReference type="NCBI Taxonomy" id="2527968"/>
    <lineage>
        <taxon>Bacteria</taxon>
        <taxon>Pseudomonadati</taxon>
        <taxon>Planctomycetota</taxon>
        <taxon>Planctomycetia</taxon>
        <taxon>Pirellulales</taxon>
        <taxon>Pirellulaceae</taxon>
        <taxon>Aureliella</taxon>
    </lineage>
</organism>
<dbReference type="PANTHER" id="PTHR10953">
    <property type="entry name" value="UBIQUITIN-ACTIVATING ENZYME E1"/>
    <property type="match status" value="1"/>
</dbReference>
<dbReference type="GO" id="GO:0008641">
    <property type="term" value="F:ubiquitin-like modifier activating enzyme activity"/>
    <property type="evidence" value="ECO:0007669"/>
    <property type="project" value="InterPro"/>
</dbReference>
<dbReference type="PANTHER" id="PTHR10953:SF102">
    <property type="entry name" value="ADENYLYLTRANSFERASE AND SULFURTRANSFERASE MOCS3"/>
    <property type="match status" value="1"/>
</dbReference>
<dbReference type="Proteomes" id="UP000318017">
    <property type="component" value="Chromosome"/>
</dbReference>